<protein>
    <submittedName>
        <fullName evidence="2">(northern house mosquito) hypothetical protein</fullName>
    </submittedName>
</protein>
<dbReference type="PANTHER" id="PTHR31025:SF9">
    <property type="entry name" value="SI:DKEY-286J15.1"/>
    <property type="match status" value="1"/>
</dbReference>
<sequence>MECYSYDVNLDECEAGPSGTQQESSNSDIVDADVDTQQSSVPEVLEEEAAQQVCRQHIIVHGVEYILPPESIPDDKAIEVMYQVDCFGLQVKVIDLLTFWGLEEIHDSLNTHKIYDVSTLLSITMCDVNQITEIVGLRVRLRHMVMHMRMMHAFPCPPESFSSPNVPSGGQPSTSHQTSTAMSATKKQPIENLQELLMSSERGRLIIQEYNKNDILCDDTRNDLIQIIILEARAQHLDVNNTLFKIMAEKIEKLFSNENRTQYFTSAVPGITRAGGRFVVRKPKIYAKFKFNLKQPSTEVEKPTIENNGKQEESKTWLERGRTPLEMVIAHWDACFDLRQSLIKSAKSLQAVVKEFPIITTALGGNMLIRDFKTMFPGKLEIYFNSVVKVHDNLHNMFGRLSCEDHLKLAATYATATDISEKNLIFAKLLTTLIPSRGKITKSWKPSLVESQEGFILFAQTSAAVEEVINARKERLHGHNIASRKFHLQPTVMVIGPESKPRFTVVFDNIIYQYKTLIDAIAGVITTTYVLDLEYNADAIPAWTFIQEYLFRINPKKKIQAVDEAARILVNWT</sequence>
<dbReference type="PANTHER" id="PTHR31025">
    <property type="entry name" value="SI:CH211-196P9.1-RELATED"/>
    <property type="match status" value="1"/>
</dbReference>
<evidence type="ECO:0000313" key="2">
    <source>
        <dbReference type="EMBL" id="CAG6553548.1"/>
    </source>
</evidence>
<accession>A0A8D8IJH3</accession>
<organism evidence="2">
    <name type="scientific">Culex pipiens</name>
    <name type="common">House mosquito</name>
    <dbReference type="NCBI Taxonomy" id="7175"/>
    <lineage>
        <taxon>Eukaryota</taxon>
        <taxon>Metazoa</taxon>
        <taxon>Ecdysozoa</taxon>
        <taxon>Arthropoda</taxon>
        <taxon>Hexapoda</taxon>
        <taxon>Insecta</taxon>
        <taxon>Pterygota</taxon>
        <taxon>Neoptera</taxon>
        <taxon>Endopterygota</taxon>
        <taxon>Diptera</taxon>
        <taxon>Nematocera</taxon>
        <taxon>Culicoidea</taxon>
        <taxon>Culicidae</taxon>
        <taxon>Culicinae</taxon>
        <taxon>Culicini</taxon>
        <taxon>Culex</taxon>
        <taxon>Culex</taxon>
    </lineage>
</organism>
<dbReference type="AlphaFoldDB" id="A0A8D8IJH3"/>
<dbReference type="EMBL" id="HBUE01249368">
    <property type="protein sequence ID" value="CAG6553548.1"/>
    <property type="molecule type" value="Transcribed_RNA"/>
</dbReference>
<reference evidence="2" key="1">
    <citation type="submission" date="2021-05" db="EMBL/GenBank/DDBJ databases">
        <authorList>
            <person name="Alioto T."/>
            <person name="Alioto T."/>
            <person name="Gomez Garrido J."/>
        </authorList>
    </citation>
    <scope>NUCLEOTIDE SEQUENCE</scope>
</reference>
<evidence type="ECO:0000256" key="1">
    <source>
        <dbReference type="SAM" id="MobiDB-lite"/>
    </source>
</evidence>
<feature type="region of interest" description="Disordered" evidence="1">
    <location>
        <begin position="160"/>
        <end position="185"/>
    </location>
</feature>
<proteinExistence type="predicted"/>
<name>A0A8D8IJH3_CULPI</name>
<dbReference type="EMBL" id="HBUE01144529">
    <property type="protein sequence ID" value="CAG6502312.1"/>
    <property type="molecule type" value="Transcribed_RNA"/>
</dbReference>